<keyword evidence="6" id="KW-0235">DNA replication</keyword>
<name>A0ABW0YVK6_9BACI</name>
<reference evidence="9" key="1">
    <citation type="journal article" date="2019" name="Int. J. Syst. Evol. Microbiol.">
        <title>The Global Catalogue of Microorganisms (GCM) 10K type strain sequencing project: providing services to taxonomists for standard genome sequencing and annotation.</title>
        <authorList>
            <consortium name="The Broad Institute Genomics Platform"/>
            <consortium name="The Broad Institute Genome Sequencing Center for Infectious Disease"/>
            <person name="Wu L."/>
            <person name="Ma J."/>
        </authorList>
    </citation>
    <scope>NUCLEOTIDE SEQUENCE [LARGE SCALE GENOMIC DNA]</scope>
    <source>
        <strain evidence="9">CECT 7184</strain>
    </source>
</reference>
<dbReference type="EC" id="2.7.7.7" evidence="6"/>
<comment type="similarity">
    <text evidence="1 6">Belongs to the DNA polymerase type-Y family.</text>
</comment>
<organism evidence="8 9">
    <name type="scientific">Thalassorhabdus alkalitolerans</name>
    <dbReference type="NCBI Taxonomy" id="2282697"/>
    <lineage>
        <taxon>Bacteria</taxon>
        <taxon>Bacillati</taxon>
        <taxon>Bacillota</taxon>
        <taxon>Bacilli</taxon>
        <taxon>Bacillales</taxon>
        <taxon>Bacillaceae</taxon>
        <taxon>Thalassorhabdus</taxon>
    </lineage>
</organism>
<sequence length="427" mass="48754">MKARKGRVVFHIDMNSFYASVEAVHDPSLRGKPLAIAGNPEERKGIVVTSSYEARAKGVKTTMQVWEALRKCPELIIRPPNFQRYRAASLEMFRLLEEYSPLVEPVSIDEGYMDMTDVFRNGAGAEIAGELQEKMKRDLGLPCSIGIAPNKFLAKMASDMKKPMGITILRKRELDTKLWPLAIGEMHGVGEKTAEKMKSLSIETIGDLAGSDMQMIEGVFGVRGRKLHERANGHDLREVDPESVNVFKSIGNSVTLPSDTRNDEKIASTLKSLSASVARRMKKKEVCSSNIQITIRYKNRKTITRSRQLTNPLTEEEEIFKEAYFLFNKYWNEEPVRLLGITSLDVTPLKEAYKQLDLFTYKEEEKQAKLSETMEKLKGQFGEEIFNIKKTKTQKEEKKDVRKGTSLDKDFLFEYWGQKRKHSQDHD</sequence>
<evidence type="ECO:0000256" key="1">
    <source>
        <dbReference type="ARBA" id="ARBA00010945"/>
    </source>
</evidence>
<keyword evidence="4 6" id="KW-0227">DNA damage</keyword>
<dbReference type="Pfam" id="PF11798">
    <property type="entry name" value="IMS_HHH"/>
    <property type="match status" value="1"/>
</dbReference>
<dbReference type="CDD" id="cd03586">
    <property type="entry name" value="PolY_Pol_IV_kappa"/>
    <property type="match status" value="1"/>
</dbReference>
<dbReference type="Pfam" id="PF11799">
    <property type="entry name" value="IMS_C"/>
    <property type="match status" value="1"/>
</dbReference>
<dbReference type="InterPro" id="IPR043502">
    <property type="entry name" value="DNA/RNA_pol_sf"/>
</dbReference>
<dbReference type="GO" id="GO:0003887">
    <property type="term" value="F:DNA-directed DNA polymerase activity"/>
    <property type="evidence" value="ECO:0007669"/>
    <property type="project" value="UniProtKB-EC"/>
</dbReference>
<dbReference type="SUPFAM" id="SSF100879">
    <property type="entry name" value="Lesion bypass DNA polymerase (Y-family), little finger domain"/>
    <property type="match status" value="1"/>
</dbReference>
<dbReference type="InterPro" id="IPR050116">
    <property type="entry name" value="DNA_polymerase-Y"/>
</dbReference>
<dbReference type="NCBIfam" id="NF002677">
    <property type="entry name" value="PRK02406.1"/>
    <property type="match status" value="1"/>
</dbReference>
<keyword evidence="6" id="KW-0234">DNA repair</keyword>
<evidence type="ECO:0000256" key="6">
    <source>
        <dbReference type="HAMAP-Rule" id="MF_01113"/>
    </source>
</evidence>
<keyword evidence="6" id="KW-0460">Magnesium</keyword>
<feature type="binding site" evidence="6">
    <location>
        <position position="13"/>
    </location>
    <ligand>
        <name>Mg(2+)</name>
        <dbReference type="ChEBI" id="CHEBI:18420"/>
    </ligand>
</feature>
<dbReference type="Gene3D" id="1.10.150.20">
    <property type="entry name" value="5' to 3' exonuclease, C-terminal subdomain"/>
    <property type="match status" value="1"/>
</dbReference>
<evidence type="ECO:0000256" key="4">
    <source>
        <dbReference type="ARBA" id="ARBA00022763"/>
    </source>
</evidence>
<keyword evidence="6" id="KW-0963">Cytoplasm</keyword>
<feature type="active site" evidence="6">
    <location>
        <position position="110"/>
    </location>
</feature>
<comment type="cofactor">
    <cofactor evidence="6">
        <name>Mg(2+)</name>
        <dbReference type="ChEBI" id="CHEBI:18420"/>
    </cofactor>
    <text evidence="6">Binds 2 magnesium ions per subunit.</text>
</comment>
<comment type="function">
    <text evidence="6">Poorly processive, error-prone DNA polymerase involved in untargeted mutagenesis. Copies undamaged DNA at stalled replication forks, which arise in vivo from mismatched or misaligned primer ends. These misaligned primers can be extended by PolIV. Exhibits no 3'-5' exonuclease (proofreading) activity. May be involved in translesional synthesis, in conjunction with the beta clamp from PolIII.</text>
</comment>
<comment type="subunit">
    <text evidence="6">Monomer.</text>
</comment>
<dbReference type="Gene3D" id="3.40.1170.60">
    <property type="match status" value="1"/>
</dbReference>
<keyword evidence="2 6" id="KW-0515">Mutator protein</keyword>
<keyword evidence="6 8" id="KW-0808">Transferase</keyword>
<dbReference type="Proteomes" id="UP001596142">
    <property type="component" value="Unassembled WGS sequence"/>
</dbReference>
<gene>
    <name evidence="6" type="primary">dinB</name>
    <name evidence="8" type="ORF">ACFPU1_15115</name>
</gene>
<dbReference type="PANTHER" id="PTHR11076">
    <property type="entry name" value="DNA REPAIR POLYMERASE UMUC / TRANSFERASE FAMILY MEMBER"/>
    <property type="match status" value="1"/>
</dbReference>
<feature type="site" description="Substrate discrimination" evidence="6">
    <location>
        <position position="18"/>
    </location>
</feature>
<comment type="subcellular location">
    <subcellularLocation>
        <location evidence="6">Cytoplasm</location>
    </subcellularLocation>
</comment>
<dbReference type="PANTHER" id="PTHR11076:SF33">
    <property type="entry name" value="DNA POLYMERASE KAPPA"/>
    <property type="match status" value="1"/>
</dbReference>
<evidence type="ECO:0000259" key="7">
    <source>
        <dbReference type="PROSITE" id="PS50173"/>
    </source>
</evidence>
<dbReference type="RefSeq" id="WP_385942621.1">
    <property type="nucleotide sequence ID" value="NZ_JBHSOZ010000010.1"/>
</dbReference>
<dbReference type="InterPro" id="IPR043128">
    <property type="entry name" value="Rev_trsase/Diguanyl_cyclase"/>
</dbReference>
<dbReference type="InterPro" id="IPR001126">
    <property type="entry name" value="UmuC"/>
</dbReference>
<keyword evidence="5 6" id="KW-0239">DNA-directed DNA polymerase</keyword>
<dbReference type="EMBL" id="JBHSOZ010000010">
    <property type="protein sequence ID" value="MFC5714079.1"/>
    <property type="molecule type" value="Genomic_DNA"/>
</dbReference>
<dbReference type="NCBIfam" id="NF002492">
    <property type="entry name" value="PRK01810.1"/>
    <property type="match status" value="1"/>
</dbReference>
<dbReference type="InterPro" id="IPR017961">
    <property type="entry name" value="DNA_pol_Y-fam_little_finger"/>
</dbReference>
<accession>A0ABW0YVK6</accession>
<keyword evidence="6" id="KW-0479">Metal-binding</keyword>
<dbReference type="InterPro" id="IPR024728">
    <property type="entry name" value="PolY_HhH_motif"/>
</dbReference>
<keyword evidence="6" id="KW-0238">DNA-binding</keyword>
<feature type="binding site" evidence="6">
    <location>
        <position position="109"/>
    </location>
    <ligand>
        <name>Mg(2+)</name>
        <dbReference type="ChEBI" id="CHEBI:18420"/>
    </ligand>
</feature>
<dbReference type="Pfam" id="PF00817">
    <property type="entry name" value="IMS"/>
    <property type="match status" value="1"/>
</dbReference>
<dbReference type="InterPro" id="IPR036775">
    <property type="entry name" value="DNA_pol_Y-fam_lit_finger_sf"/>
</dbReference>
<dbReference type="InterPro" id="IPR022880">
    <property type="entry name" value="DNApol_IV"/>
</dbReference>
<proteinExistence type="inferred from homology"/>
<dbReference type="PROSITE" id="PS50173">
    <property type="entry name" value="UMUC"/>
    <property type="match status" value="1"/>
</dbReference>
<evidence type="ECO:0000256" key="3">
    <source>
        <dbReference type="ARBA" id="ARBA00022695"/>
    </source>
</evidence>
<evidence type="ECO:0000313" key="8">
    <source>
        <dbReference type="EMBL" id="MFC5714079.1"/>
    </source>
</evidence>
<dbReference type="SUPFAM" id="SSF56672">
    <property type="entry name" value="DNA/RNA polymerases"/>
    <property type="match status" value="1"/>
</dbReference>
<comment type="catalytic activity">
    <reaction evidence="6">
        <text>DNA(n) + a 2'-deoxyribonucleoside 5'-triphosphate = DNA(n+1) + diphosphate</text>
        <dbReference type="Rhea" id="RHEA:22508"/>
        <dbReference type="Rhea" id="RHEA-COMP:17339"/>
        <dbReference type="Rhea" id="RHEA-COMP:17340"/>
        <dbReference type="ChEBI" id="CHEBI:33019"/>
        <dbReference type="ChEBI" id="CHEBI:61560"/>
        <dbReference type="ChEBI" id="CHEBI:173112"/>
        <dbReference type="EC" id="2.7.7.7"/>
    </reaction>
</comment>
<keyword evidence="9" id="KW-1185">Reference proteome</keyword>
<dbReference type="Gene3D" id="3.30.1490.100">
    <property type="entry name" value="DNA polymerase, Y-family, little finger domain"/>
    <property type="match status" value="1"/>
</dbReference>
<feature type="domain" description="UmuC" evidence="7">
    <location>
        <begin position="9"/>
        <end position="190"/>
    </location>
</feature>
<dbReference type="Gene3D" id="3.30.70.270">
    <property type="match status" value="1"/>
</dbReference>
<evidence type="ECO:0000313" key="9">
    <source>
        <dbReference type="Proteomes" id="UP001596142"/>
    </source>
</evidence>
<evidence type="ECO:0000256" key="5">
    <source>
        <dbReference type="ARBA" id="ARBA00022932"/>
    </source>
</evidence>
<comment type="caution">
    <text evidence="8">The sequence shown here is derived from an EMBL/GenBank/DDBJ whole genome shotgun (WGS) entry which is preliminary data.</text>
</comment>
<keyword evidence="3 6" id="KW-0548">Nucleotidyltransferase</keyword>
<evidence type="ECO:0000256" key="2">
    <source>
        <dbReference type="ARBA" id="ARBA00022457"/>
    </source>
</evidence>
<protein>
    <recommendedName>
        <fullName evidence="6">DNA polymerase IV</fullName>
        <shortName evidence="6">Pol IV</shortName>
        <ecNumber evidence="6">2.7.7.7</ecNumber>
    </recommendedName>
</protein>
<dbReference type="HAMAP" id="MF_01113">
    <property type="entry name" value="DNApol_IV"/>
    <property type="match status" value="1"/>
</dbReference>